<proteinExistence type="predicted"/>
<organism evidence="1 2">
    <name type="scientific">Lasallia pustulata</name>
    <dbReference type="NCBI Taxonomy" id="136370"/>
    <lineage>
        <taxon>Eukaryota</taxon>
        <taxon>Fungi</taxon>
        <taxon>Dikarya</taxon>
        <taxon>Ascomycota</taxon>
        <taxon>Pezizomycotina</taxon>
        <taxon>Lecanoromycetes</taxon>
        <taxon>OSLEUM clade</taxon>
        <taxon>Umbilicariomycetidae</taxon>
        <taxon>Umbilicariales</taxon>
        <taxon>Umbilicariaceae</taxon>
        <taxon>Lasallia</taxon>
    </lineage>
</organism>
<sequence>MEAQKPIRLINDAECSRWADLVIQKRQQLLEWVSTIHPQKLACQIEDSLFHGSYNLGQKVTFSDGTKWLVRFPLFGHVSPKYADEKVAIEVVVMRLIGEKTTIPVPEIKHWGPAAENPLSLGPFIIMDFIEGVPLDSLLSNPNAEQHFRLIRGDISDDTIEVLYKQFAKILLQLFQLDFDWIGSLPTLKTGFHVPIRPLTFKVHDILQTGGVNTFGDRSNGFLTTTEYFQYVIEQDWKQLITQPNSIYGESNARTMYESLSALKTLIPGFIHPGYDCSRFKLICDDLSLANVIVRSKEDFTIVGLIDLEWSYIGPAQLFSSAPWWLLGIRLNNVDTYYDKDYPEMAARFLKYLEIFKRVLEKEEERMSGNQGKELSKLVEWSEASGAMWLHMLLSCGFNHPENLPFVQLQRHIGTEKWEQLKRQFHGTENAFVKEKLSQLAQYNRDEDRAFELKEDFDNGKMTREQFIAALATLMV</sequence>
<dbReference type="Proteomes" id="UP000192927">
    <property type="component" value="Unassembled WGS sequence"/>
</dbReference>
<accession>A0A1W5CV83</accession>
<name>A0A1W5CV83_9LECA</name>
<dbReference type="PANTHER" id="PTHR21310">
    <property type="entry name" value="AMINOGLYCOSIDE PHOSPHOTRANSFERASE-RELATED-RELATED"/>
    <property type="match status" value="1"/>
</dbReference>
<dbReference type="InterPro" id="IPR051678">
    <property type="entry name" value="AGP_Transferase"/>
</dbReference>
<keyword evidence="1" id="KW-0418">Kinase</keyword>
<keyword evidence="1" id="KW-0808">Transferase</keyword>
<dbReference type="EMBL" id="FWEW01000401">
    <property type="protein sequence ID" value="SLM34768.1"/>
    <property type="molecule type" value="Genomic_DNA"/>
</dbReference>
<dbReference type="PANTHER" id="PTHR21310:SF37">
    <property type="entry name" value="AMINOGLYCOSIDE PHOSPHOTRANSFERASE DOMAIN-CONTAINING PROTEIN"/>
    <property type="match status" value="1"/>
</dbReference>
<keyword evidence="2" id="KW-1185">Reference proteome</keyword>
<dbReference type="InterPro" id="IPR011009">
    <property type="entry name" value="Kinase-like_dom_sf"/>
</dbReference>
<dbReference type="SUPFAM" id="SSF56112">
    <property type="entry name" value="Protein kinase-like (PK-like)"/>
    <property type="match status" value="1"/>
</dbReference>
<evidence type="ECO:0000313" key="2">
    <source>
        <dbReference type="Proteomes" id="UP000192927"/>
    </source>
</evidence>
<protein>
    <submittedName>
        <fullName evidence="1">Protein kinase-like domain</fullName>
    </submittedName>
</protein>
<dbReference type="Gene3D" id="3.30.200.20">
    <property type="entry name" value="Phosphorylase Kinase, domain 1"/>
    <property type="match status" value="1"/>
</dbReference>
<dbReference type="GO" id="GO:0016301">
    <property type="term" value="F:kinase activity"/>
    <property type="evidence" value="ECO:0007669"/>
    <property type="project" value="UniProtKB-KW"/>
</dbReference>
<dbReference type="AlphaFoldDB" id="A0A1W5CV83"/>
<reference evidence="2" key="1">
    <citation type="submission" date="2017-03" db="EMBL/GenBank/DDBJ databases">
        <authorList>
            <person name="Sharma R."/>
            <person name="Thines M."/>
        </authorList>
    </citation>
    <scope>NUCLEOTIDE SEQUENCE [LARGE SCALE GENOMIC DNA]</scope>
</reference>
<evidence type="ECO:0000313" key="1">
    <source>
        <dbReference type="EMBL" id="SLM34768.1"/>
    </source>
</evidence>